<feature type="region of interest" description="Disordered" evidence="1">
    <location>
        <begin position="1"/>
        <end position="48"/>
    </location>
</feature>
<protein>
    <submittedName>
        <fullName evidence="2">Uncharacterized protein</fullName>
    </submittedName>
</protein>
<evidence type="ECO:0000256" key="1">
    <source>
        <dbReference type="SAM" id="MobiDB-lite"/>
    </source>
</evidence>
<name>A0ABQ7EAM8_BRACR</name>
<dbReference type="EMBL" id="QGKV02000299">
    <property type="protein sequence ID" value="KAF3593786.1"/>
    <property type="molecule type" value="Genomic_DNA"/>
</dbReference>
<keyword evidence="3" id="KW-1185">Reference proteome</keyword>
<evidence type="ECO:0000313" key="3">
    <source>
        <dbReference type="Proteomes" id="UP000266723"/>
    </source>
</evidence>
<reference evidence="2 3" key="1">
    <citation type="journal article" date="2020" name="BMC Genomics">
        <title>Intraspecific diversification of the crop wild relative Brassica cretica Lam. using demographic model selection.</title>
        <authorList>
            <person name="Kioukis A."/>
            <person name="Michalopoulou V.A."/>
            <person name="Briers L."/>
            <person name="Pirintsos S."/>
            <person name="Studholme D.J."/>
            <person name="Pavlidis P."/>
            <person name="Sarris P.F."/>
        </authorList>
    </citation>
    <scope>NUCLEOTIDE SEQUENCE [LARGE SCALE GENOMIC DNA]</scope>
    <source>
        <strain evidence="3">cv. PFS-1207/04</strain>
    </source>
</reference>
<dbReference type="Proteomes" id="UP000266723">
    <property type="component" value="Unassembled WGS sequence"/>
</dbReference>
<proteinExistence type="predicted"/>
<gene>
    <name evidence="2" type="ORF">DY000_02023451</name>
</gene>
<feature type="compositionally biased region" description="Polar residues" evidence="1">
    <location>
        <begin position="17"/>
        <end position="41"/>
    </location>
</feature>
<accession>A0ABQ7EAM8</accession>
<organism evidence="2 3">
    <name type="scientific">Brassica cretica</name>
    <name type="common">Mustard</name>
    <dbReference type="NCBI Taxonomy" id="69181"/>
    <lineage>
        <taxon>Eukaryota</taxon>
        <taxon>Viridiplantae</taxon>
        <taxon>Streptophyta</taxon>
        <taxon>Embryophyta</taxon>
        <taxon>Tracheophyta</taxon>
        <taxon>Spermatophyta</taxon>
        <taxon>Magnoliopsida</taxon>
        <taxon>eudicotyledons</taxon>
        <taxon>Gunneridae</taxon>
        <taxon>Pentapetalae</taxon>
        <taxon>rosids</taxon>
        <taxon>malvids</taxon>
        <taxon>Brassicales</taxon>
        <taxon>Brassicaceae</taxon>
        <taxon>Brassiceae</taxon>
        <taxon>Brassica</taxon>
    </lineage>
</organism>
<comment type="caution">
    <text evidence="2">The sequence shown here is derived from an EMBL/GenBank/DDBJ whole genome shotgun (WGS) entry which is preliminary data.</text>
</comment>
<sequence>MSRRGRVKPFENDPRQSESQLSQVTSNRTQNQNNRHQAQSESKLDRDYSISERSMKAIAFSFGIELNQSKSRESESSYTWRSRSMVMAKEFEFKRLSGTVFLYLLEKETLLAVSLYKHEPRAQQSWPNQIGHC</sequence>
<evidence type="ECO:0000313" key="2">
    <source>
        <dbReference type="EMBL" id="KAF3593786.1"/>
    </source>
</evidence>